<sequence>MARLARAPPCLQVLDRAARLNNLGNWLGMRFKRTGSMDDLDRAIEVADMAVAATPQGHPDRARQLSNLGTWLGSRFERTGSMNDLDRAVEVADVAVAATPQDHPDRAALLNNLGNILGRRFERTGSINDLDRALSSYKEGWRCEVAPPSRRIHLAWKAAHILTRRLNWDESSQLMEEAVRLLPTVSPRSLQNADKQHMLSDFAGLASMAAATALNAKKEAHHALELLELGRGVIAGLLLEMRTDVSDLEQQHPGLATEFMSLRDELDTPVERTILLASDEHARSLDSQAKRRLDAEKQFNKIIKKIRTQPGFQNFLRPPTADQLMAAADQAPIVVVNADSLRCDAFIVDRYHIEVLHLPNLRLEHVEASTKFLRTSEPSLAWLVLAWVWVVAACPILDSLGINQPSSDDSWPHVCWVLTGRLSQLPFHAAGLHLEGSGDTVLDRVISSYSTSVKALLHGRRHSHQELNRGALENALLIAMEKTPGQSDLRFARQEMEELCRLCPSLNLNPITPPPHREDVLAHLRSCKIFHFAGHGKTDAIEPSKNSLLLEDWEDNPLTVKPLSLLLEHVEASTKFLRTSEPSLAWLVLAWVWVVAACPILDSLGINQPSSDDSWPHVCWVLTGRLSQLPFHAAGLHLEGSGDTVLDRVISSYSTSVKALLHGRRHSHQELNRGALENALLIAMEKTPGQSDLRFARQEMEELCRLCPSLNLNPITPPPHREDVLAHLRSCKIFHFAGHGKTDAIEPSKNSLLLEDWEDNPLTVADLRDYRLQETSPFLAYLSACSTGANEVEGLAEETIHLISACQLAGFRHVVGTLWEVRDEYCVDVATVLYETLRDEGITDRAIARGLHRAVRALRGRESGNSGRRYDSDPAVIQDGTHNSVDVDDLGVVLQDGNLAALEEVLRKGRNVVKCGGNHGKRQESPLSWASYVHFGVLTEVSKGPRQGT</sequence>
<organism evidence="2 3">
    <name type="scientific">Hirsutella minnesotensis 3608</name>
    <dbReference type="NCBI Taxonomy" id="1043627"/>
    <lineage>
        <taxon>Eukaryota</taxon>
        <taxon>Fungi</taxon>
        <taxon>Dikarya</taxon>
        <taxon>Ascomycota</taxon>
        <taxon>Pezizomycotina</taxon>
        <taxon>Sordariomycetes</taxon>
        <taxon>Hypocreomycetidae</taxon>
        <taxon>Hypocreales</taxon>
        <taxon>Ophiocordycipitaceae</taxon>
        <taxon>Hirsutella</taxon>
    </lineage>
</organism>
<evidence type="ECO:0000313" key="3">
    <source>
        <dbReference type="Proteomes" id="UP000054481"/>
    </source>
</evidence>
<dbReference type="Gene3D" id="1.25.40.10">
    <property type="entry name" value="Tetratricopeptide repeat domain"/>
    <property type="match status" value="1"/>
</dbReference>
<dbReference type="Proteomes" id="UP000054481">
    <property type="component" value="Unassembled WGS sequence"/>
</dbReference>
<dbReference type="SUPFAM" id="SSF48452">
    <property type="entry name" value="TPR-like"/>
    <property type="match status" value="1"/>
</dbReference>
<feature type="domain" description="CHAT" evidence="1">
    <location>
        <begin position="400"/>
        <end position="564"/>
    </location>
</feature>
<dbReference type="InterPro" id="IPR011990">
    <property type="entry name" value="TPR-like_helical_dom_sf"/>
</dbReference>
<dbReference type="InterPro" id="IPR024983">
    <property type="entry name" value="CHAT_dom"/>
</dbReference>
<accession>A0A0F8A2W9</accession>
<protein>
    <recommendedName>
        <fullName evidence="1">CHAT domain-containing protein</fullName>
    </recommendedName>
</protein>
<name>A0A0F8A2W9_9HYPO</name>
<dbReference type="OrthoDB" id="9991317at2759"/>
<proteinExistence type="predicted"/>
<dbReference type="Pfam" id="PF12770">
    <property type="entry name" value="CHAT"/>
    <property type="match status" value="2"/>
</dbReference>
<feature type="domain" description="CHAT" evidence="1">
    <location>
        <begin position="604"/>
        <end position="936"/>
    </location>
</feature>
<keyword evidence="3" id="KW-1185">Reference proteome</keyword>
<evidence type="ECO:0000259" key="1">
    <source>
        <dbReference type="Pfam" id="PF12770"/>
    </source>
</evidence>
<gene>
    <name evidence="2" type="ORF">HIM_09822</name>
</gene>
<evidence type="ECO:0000313" key="2">
    <source>
        <dbReference type="EMBL" id="KJZ70809.1"/>
    </source>
</evidence>
<reference evidence="2 3" key="1">
    <citation type="journal article" date="2014" name="Genome Biol. Evol.">
        <title>Comparative genomics and transcriptomics analyses reveal divergent lifestyle features of nematode endoparasitic fungus Hirsutella minnesotensis.</title>
        <authorList>
            <person name="Lai Y."/>
            <person name="Liu K."/>
            <person name="Zhang X."/>
            <person name="Zhang X."/>
            <person name="Li K."/>
            <person name="Wang N."/>
            <person name="Shu C."/>
            <person name="Wu Y."/>
            <person name="Wang C."/>
            <person name="Bushley K.E."/>
            <person name="Xiang M."/>
            <person name="Liu X."/>
        </authorList>
    </citation>
    <scope>NUCLEOTIDE SEQUENCE [LARGE SCALE GENOMIC DNA]</scope>
    <source>
        <strain evidence="2 3">3608</strain>
    </source>
</reference>
<dbReference type="EMBL" id="KQ030606">
    <property type="protein sequence ID" value="KJZ70809.1"/>
    <property type="molecule type" value="Genomic_DNA"/>
</dbReference>
<dbReference type="Pfam" id="PF13374">
    <property type="entry name" value="TPR_10"/>
    <property type="match status" value="2"/>
</dbReference>
<dbReference type="AlphaFoldDB" id="A0A0F8A2W9"/>